<protein>
    <recommendedName>
        <fullName evidence="8">Reverse transcriptase RNase H-like domain-containing protein</fullName>
    </recommendedName>
</protein>
<dbReference type="Pfam" id="PF17917">
    <property type="entry name" value="RT_RNaseH"/>
    <property type="match status" value="1"/>
</dbReference>
<evidence type="ECO:0000256" key="3">
    <source>
        <dbReference type="ARBA" id="ARBA00022722"/>
    </source>
</evidence>
<evidence type="ECO:0000259" key="8">
    <source>
        <dbReference type="Pfam" id="PF17917"/>
    </source>
</evidence>
<dbReference type="AlphaFoldDB" id="A0A2U1PNI6"/>
<dbReference type="InterPro" id="IPR041373">
    <property type="entry name" value="RT_RNaseH"/>
</dbReference>
<sequence length="228" mass="26340">MEILPTVVPPTRGEVLFLHIAASPDEIGAMLFVERRRIQIPIYFVSRALPDVEQSYAASEKLILALVHATRRLRRYFKDHPIRVLSDKPFERAFLNPDGTRRMVKWAKELEEYDIEYGENDPFKGQSNEPAETCESSMSSNKRVFQAKRKVKHHIGDSKTRSVPHNQKKKNVSNPERSSRLRQSNEPFTLRITSFIAICYLFNCNHNKQGSFLEHTSRKNSGTSPNQK</sequence>
<keyword evidence="5" id="KW-0378">Hydrolase</keyword>
<keyword evidence="4" id="KW-0255">Endonuclease</keyword>
<dbReference type="GO" id="GO:0003964">
    <property type="term" value="F:RNA-directed DNA polymerase activity"/>
    <property type="evidence" value="ECO:0007669"/>
    <property type="project" value="UniProtKB-KW"/>
</dbReference>
<keyword evidence="6" id="KW-0695">RNA-directed DNA polymerase</keyword>
<evidence type="ECO:0000256" key="2">
    <source>
        <dbReference type="ARBA" id="ARBA00022695"/>
    </source>
</evidence>
<dbReference type="Proteomes" id="UP000245207">
    <property type="component" value="Unassembled WGS sequence"/>
</dbReference>
<keyword evidence="3" id="KW-0540">Nuclease</keyword>
<dbReference type="PANTHER" id="PTHR48475:SF2">
    <property type="entry name" value="RIBONUCLEASE H"/>
    <property type="match status" value="1"/>
</dbReference>
<proteinExistence type="predicted"/>
<evidence type="ECO:0000256" key="6">
    <source>
        <dbReference type="ARBA" id="ARBA00022918"/>
    </source>
</evidence>
<keyword evidence="2" id="KW-0548">Nucleotidyltransferase</keyword>
<accession>A0A2U1PNI6</accession>
<gene>
    <name evidence="9" type="ORF">CTI12_AA132030</name>
</gene>
<dbReference type="OrthoDB" id="1730907at2759"/>
<dbReference type="EMBL" id="PKPP01000925">
    <property type="protein sequence ID" value="PWA87326.1"/>
    <property type="molecule type" value="Genomic_DNA"/>
</dbReference>
<keyword evidence="1" id="KW-0808">Transferase</keyword>
<organism evidence="9 10">
    <name type="scientific">Artemisia annua</name>
    <name type="common">Sweet wormwood</name>
    <dbReference type="NCBI Taxonomy" id="35608"/>
    <lineage>
        <taxon>Eukaryota</taxon>
        <taxon>Viridiplantae</taxon>
        <taxon>Streptophyta</taxon>
        <taxon>Embryophyta</taxon>
        <taxon>Tracheophyta</taxon>
        <taxon>Spermatophyta</taxon>
        <taxon>Magnoliopsida</taxon>
        <taxon>eudicotyledons</taxon>
        <taxon>Gunneridae</taxon>
        <taxon>Pentapetalae</taxon>
        <taxon>asterids</taxon>
        <taxon>campanulids</taxon>
        <taxon>Asterales</taxon>
        <taxon>Asteraceae</taxon>
        <taxon>Asteroideae</taxon>
        <taxon>Anthemideae</taxon>
        <taxon>Artemisiinae</taxon>
        <taxon>Artemisia</taxon>
    </lineage>
</organism>
<name>A0A2U1PNI6_ARTAN</name>
<dbReference type="GO" id="GO:0016787">
    <property type="term" value="F:hydrolase activity"/>
    <property type="evidence" value="ECO:0007669"/>
    <property type="project" value="UniProtKB-KW"/>
</dbReference>
<feature type="region of interest" description="Disordered" evidence="7">
    <location>
        <begin position="118"/>
        <end position="185"/>
    </location>
</feature>
<feature type="compositionally biased region" description="Polar residues" evidence="7">
    <location>
        <begin position="125"/>
        <end position="143"/>
    </location>
</feature>
<evidence type="ECO:0000256" key="5">
    <source>
        <dbReference type="ARBA" id="ARBA00022801"/>
    </source>
</evidence>
<dbReference type="SUPFAM" id="SSF56672">
    <property type="entry name" value="DNA/RNA polymerases"/>
    <property type="match status" value="1"/>
</dbReference>
<dbReference type="InterPro" id="IPR043502">
    <property type="entry name" value="DNA/RNA_pol_sf"/>
</dbReference>
<evidence type="ECO:0000256" key="1">
    <source>
        <dbReference type="ARBA" id="ARBA00022679"/>
    </source>
</evidence>
<dbReference type="PANTHER" id="PTHR48475">
    <property type="entry name" value="RIBONUCLEASE H"/>
    <property type="match status" value="1"/>
</dbReference>
<dbReference type="GO" id="GO:0004519">
    <property type="term" value="F:endonuclease activity"/>
    <property type="evidence" value="ECO:0007669"/>
    <property type="project" value="UniProtKB-KW"/>
</dbReference>
<feature type="domain" description="Reverse transcriptase RNase H-like" evidence="8">
    <location>
        <begin position="16"/>
        <end position="113"/>
    </location>
</feature>
<evidence type="ECO:0000313" key="10">
    <source>
        <dbReference type="Proteomes" id="UP000245207"/>
    </source>
</evidence>
<reference evidence="9 10" key="1">
    <citation type="journal article" date="2018" name="Mol. Plant">
        <title>The genome of Artemisia annua provides insight into the evolution of Asteraceae family and artemisinin biosynthesis.</title>
        <authorList>
            <person name="Shen Q."/>
            <person name="Zhang L."/>
            <person name="Liao Z."/>
            <person name="Wang S."/>
            <person name="Yan T."/>
            <person name="Shi P."/>
            <person name="Liu M."/>
            <person name="Fu X."/>
            <person name="Pan Q."/>
            <person name="Wang Y."/>
            <person name="Lv Z."/>
            <person name="Lu X."/>
            <person name="Zhang F."/>
            <person name="Jiang W."/>
            <person name="Ma Y."/>
            <person name="Chen M."/>
            <person name="Hao X."/>
            <person name="Li L."/>
            <person name="Tang Y."/>
            <person name="Lv G."/>
            <person name="Zhou Y."/>
            <person name="Sun X."/>
            <person name="Brodelius P.E."/>
            <person name="Rose J.K.C."/>
            <person name="Tang K."/>
        </authorList>
    </citation>
    <scope>NUCLEOTIDE SEQUENCE [LARGE SCALE GENOMIC DNA]</scope>
    <source>
        <strain evidence="10">cv. Huhao1</strain>
        <tissue evidence="9">Leaf</tissue>
    </source>
</reference>
<keyword evidence="10" id="KW-1185">Reference proteome</keyword>
<evidence type="ECO:0000256" key="4">
    <source>
        <dbReference type="ARBA" id="ARBA00022759"/>
    </source>
</evidence>
<feature type="compositionally biased region" description="Polar residues" evidence="7">
    <location>
        <begin position="172"/>
        <end position="185"/>
    </location>
</feature>
<evidence type="ECO:0000256" key="7">
    <source>
        <dbReference type="SAM" id="MobiDB-lite"/>
    </source>
</evidence>
<evidence type="ECO:0000313" key="9">
    <source>
        <dbReference type="EMBL" id="PWA87326.1"/>
    </source>
</evidence>
<comment type="caution">
    <text evidence="9">The sequence shown here is derived from an EMBL/GenBank/DDBJ whole genome shotgun (WGS) entry which is preliminary data.</text>
</comment>